<keyword evidence="3" id="KW-1185">Reference proteome</keyword>
<evidence type="ECO:0000313" key="2">
    <source>
        <dbReference type="EMBL" id="EUJ30287.1"/>
    </source>
</evidence>
<evidence type="ECO:0000256" key="1">
    <source>
        <dbReference type="SAM" id="Coils"/>
    </source>
</evidence>
<dbReference type="Proteomes" id="UP000019249">
    <property type="component" value="Unassembled WGS sequence"/>
</dbReference>
<reference evidence="2 3" key="1">
    <citation type="journal article" date="2014" name="Int. J. Syst. Evol. Microbiol.">
        <title>Listeria floridensis sp. nov., Listeria aquatica sp. nov., Listeria cornellensis sp. nov., Listeria riparia sp. nov. and Listeria grandensis sp. nov., from agricultural and natural environments.</title>
        <authorList>
            <person name="den Bakker H.C."/>
            <person name="Warchocki S."/>
            <person name="Wright E.M."/>
            <person name="Allred A.F."/>
            <person name="Ahlstrom C."/>
            <person name="Manuel C.S."/>
            <person name="Stasiewicz M.J."/>
            <person name="Burrell A."/>
            <person name="Roof S."/>
            <person name="Strawn L."/>
            <person name="Fortes E.D."/>
            <person name="Nightingale K.K."/>
            <person name="Kephart D."/>
            <person name="Wiedmann M."/>
        </authorList>
    </citation>
    <scope>NUCLEOTIDE SEQUENCE [LARGE SCALE GENOMIC DNA]</scope>
    <source>
        <strain evidence="2 3">FSL S10-1187</strain>
    </source>
</reference>
<proteinExistence type="predicted"/>
<accession>A0ABN0RDV0</accession>
<dbReference type="RefSeq" id="WP_036097701.1">
    <property type="nucleotide sequence ID" value="NZ_AODF01000024.1"/>
</dbReference>
<gene>
    <name evidence="2" type="ORF">MFLO_10708</name>
</gene>
<sequence>MQEIHQALPDRELVELEKEVKELLLDFKKEKIKSDQLLKDNQRLQNELNAIRDKEAPSQNLKNQHESFVGKQNVAVPEKPFLRAVERNKNQEHLCSVDSELTKANLAEILIEVQTAADQIVKKAEKKASDILFQKQKDFQKITEQVEQYQEKVMNIKHMNDHLFDKCMDQLDEIMKDIQ</sequence>
<name>A0ABN0RDV0_9LIST</name>
<protein>
    <submittedName>
        <fullName evidence="2">Uncharacterized protein</fullName>
    </submittedName>
</protein>
<evidence type="ECO:0000313" key="3">
    <source>
        <dbReference type="Proteomes" id="UP000019249"/>
    </source>
</evidence>
<keyword evidence="1" id="KW-0175">Coiled coil</keyword>
<feature type="coiled-coil region" evidence="1">
    <location>
        <begin position="132"/>
        <end position="159"/>
    </location>
</feature>
<feature type="coiled-coil region" evidence="1">
    <location>
        <begin position="13"/>
        <end position="54"/>
    </location>
</feature>
<dbReference type="EMBL" id="AODF01000024">
    <property type="protein sequence ID" value="EUJ30287.1"/>
    <property type="molecule type" value="Genomic_DNA"/>
</dbReference>
<organism evidence="2 3">
    <name type="scientific">Listeria floridensis FSL S10-1187</name>
    <dbReference type="NCBI Taxonomy" id="1265817"/>
    <lineage>
        <taxon>Bacteria</taxon>
        <taxon>Bacillati</taxon>
        <taxon>Bacillota</taxon>
        <taxon>Bacilli</taxon>
        <taxon>Bacillales</taxon>
        <taxon>Listeriaceae</taxon>
        <taxon>Listeria</taxon>
    </lineage>
</organism>
<comment type="caution">
    <text evidence="2">The sequence shown here is derived from an EMBL/GenBank/DDBJ whole genome shotgun (WGS) entry which is preliminary data.</text>
</comment>